<evidence type="ECO:0000313" key="2">
    <source>
        <dbReference type="EMBL" id="JAS49796.1"/>
    </source>
</evidence>
<reference evidence="2" key="1">
    <citation type="submission" date="2015-11" db="EMBL/GenBank/DDBJ databases">
        <title>De novo transcriptome assembly of four potential Pierce s Disease insect vectors from Arizona vineyards.</title>
        <authorList>
            <person name="Tassone E.E."/>
        </authorList>
    </citation>
    <scope>NUCLEOTIDE SEQUENCE</scope>
</reference>
<protein>
    <submittedName>
        <fullName evidence="2">Uncharacterized protein</fullName>
    </submittedName>
</protein>
<dbReference type="EMBL" id="GECZ01019973">
    <property type="protein sequence ID" value="JAS49796.1"/>
    <property type="molecule type" value="Transcribed_RNA"/>
</dbReference>
<feature type="transmembrane region" description="Helical" evidence="1">
    <location>
        <begin position="55"/>
        <end position="76"/>
    </location>
</feature>
<accession>A0A1B6FHW4</accession>
<name>A0A1B6FHW4_9HEMI</name>
<gene>
    <name evidence="2" type="ORF">g.18463</name>
</gene>
<keyword evidence="1" id="KW-0812">Transmembrane</keyword>
<keyword evidence="1" id="KW-0472">Membrane</keyword>
<feature type="non-terminal residue" evidence="2">
    <location>
        <position position="1"/>
    </location>
</feature>
<proteinExistence type="predicted"/>
<keyword evidence="1" id="KW-1133">Transmembrane helix</keyword>
<organism evidence="2">
    <name type="scientific">Cuerna arida</name>
    <dbReference type="NCBI Taxonomy" id="1464854"/>
    <lineage>
        <taxon>Eukaryota</taxon>
        <taxon>Metazoa</taxon>
        <taxon>Ecdysozoa</taxon>
        <taxon>Arthropoda</taxon>
        <taxon>Hexapoda</taxon>
        <taxon>Insecta</taxon>
        <taxon>Pterygota</taxon>
        <taxon>Neoptera</taxon>
        <taxon>Paraneoptera</taxon>
        <taxon>Hemiptera</taxon>
        <taxon>Auchenorrhyncha</taxon>
        <taxon>Membracoidea</taxon>
        <taxon>Cicadellidae</taxon>
        <taxon>Cicadellinae</taxon>
        <taxon>Proconiini</taxon>
        <taxon>Cuerna</taxon>
    </lineage>
</organism>
<evidence type="ECO:0000256" key="1">
    <source>
        <dbReference type="SAM" id="Phobius"/>
    </source>
</evidence>
<sequence>LNFLFTNKQICLTWLSFTNSTLTKDMGGDINIALAYGALGASSGWALMNCTDLKYARVAFGLYLANGIVGVVDYILPRSNSNVRRILDALGRWSRPLYTPLIAAEAILYAGFEEKYSYFHLVFPVGYLVLTELLKKNIKSDMLDLSTILNSVSICYSAFLKEDAFGALCAVLNLTAFMGTSYNSMEYFVLIAAANLAAVQFFKQLLF</sequence>
<dbReference type="AlphaFoldDB" id="A0A1B6FHW4"/>